<evidence type="ECO:0000256" key="3">
    <source>
        <dbReference type="ARBA" id="ARBA00022481"/>
    </source>
</evidence>
<feature type="transmembrane region" description="Helical" evidence="9">
    <location>
        <begin position="6"/>
        <end position="27"/>
    </location>
</feature>
<organism evidence="10 11">
    <name type="scientific">Thermus scotoductus</name>
    <dbReference type="NCBI Taxonomy" id="37636"/>
    <lineage>
        <taxon>Bacteria</taxon>
        <taxon>Thermotogati</taxon>
        <taxon>Deinococcota</taxon>
        <taxon>Deinococci</taxon>
        <taxon>Thermales</taxon>
        <taxon>Thermaceae</taxon>
        <taxon>Thermus</taxon>
    </lineage>
</organism>
<protein>
    <submittedName>
        <fullName evidence="10">Pilin V</fullName>
    </submittedName>
</protein>
<dbReference type="Proteomes" id="UP000288082">
    <property type="component" value="Unassembled WGS sequence"/>
</dbReference>
<evidence type="ECO:0000313" key="11">
    <source>
        <dbReference type="Proteomes" id="UP000288082"/>
    </source>
</evidence>
<evidence type="ECO:0000313" key="10">
    <source>
        <dbReference type="EMBL" id="RTH01733.1"/>
    </source>
</evidence>
<keyword evidence="5" id="KW-0574">Periplasm</keyword>
<comment type="caution">
    <text evidence="10">The sequence shown here is derived from an EMBL/GenBank/DDBJ whole genome shotgun (WGS) entry which is preliminary data.</text>
</comment>
<dbReference type="PROSITE" id="PS00409">
    <property type="entry name" value="PROKAR_NTER_METHYL"/>
    <property type="match status" value="1"/>
</dbReference>
<dbReference type="NCBIfam" id="TIGR02532">
    <property type="entry name" value="IV_pilin_GFxxxE"/>
    <property type="match status" value="1"/>
</dbReference>
<evidence type="ECO:0000256" key="5">
    <source>
        <dbReference type="ARBA" id="ARBA00022764"/>
    </source>
</evidence>
<dbReference type="GO" id="GO:0009279">
    <property type="term" value="C:cell outer membrane"/>
    <property type="evidence" value="ECO:0007669"/>
    <property type="project" value="UniProtKB-SubCell"/>
</dbReference>
<dbReference type="EMBL" id="PELM01000321">
    <property type="protein sequence ID" value="RTH01733.1"/>
    <property type="molecule type" value="Genomic_DNA"/>
</dbReference>
<evidence type="ECO:0000256" key="4">
    <source>
        <dbReference type="ARBA" id="ARBA00022692"/>
    </source>
</evidence>
<keyword evidence="8" id="KW-0998">Cell outer membrane</keyword>
<dbReference type="InterPro" id="IPR012902">
    <property type="entry name" value="N_methyl_site"/>
</dbReference>
<evidence type="ECO:0000256" key="7">
    <source>
        <dbReference type="ARBA" id="ARBA00023136"/>
    </source>
</evidence>
<dbReference type="Pfam" id="PF07963">
    <property type="entry name" value="N_methyl"/>
    <property type="match status" value="1"/>
</dbReference>
<keyword evidence="3" id="KW-0488">Methylation</keyword>
<comment type="subcellular location">
    <subcellularLocation>
        <location evidence="1">Cell outer membrane</location>
        <topology evidence="1">Single-pass membrane protein</topology>
    </subcellularLocation>
    <subcellularLocation>
        <location evidence="2">Periplasm</location>
    </subcellularLocation>
</comment>
<sequence>MRNAKGFTLIELLIVIAIIAILIAVLLPNLLGARQRAFDAAAMGCARSVALVAESSRVDTSSLNYNFSATDVKNFDPKSCTGIQYSGTFPADAATFDITVFHPNGSKGYTVSGSTNGVTVTQVAKPASGTAF</sequence>
<dbReference type="PANTHER" id="PTHR30093">
    <property type="entry name" value="GENERAL SECRETION PATHWAY PROTEIN G"/>
    <property type="match status" value="1"/>
</dbReference>
<dbReference type="SUPFAM" id="SSF54523">
    <property type="entry name" value="Pili subunits"/>
    <property type="match status" value="1"/>
</dbReference>
<dbReference type="AlphaFoldDB" id="A0A430R318"/>
<evidence type="ECO:0000256" key="8">
    <source>
        <dbReference type="ARBA" id="ARBA00023237"/>
    </source>
</evidence>
<dbReference type="InterPro" id="IPR045584">
    <property type="entry name" value="Pilin-like"/>
</dbReference>
<dbReference type="Gene3D" id="3.30.700.10">
    <property type="entry name" value="Glycoprotein, Type 4 Pilin"/>
    <property type="match status" value="1"/>
</dbReference>
<reference evidence="10 11" key="1">
    <citation type="journal article" date="2019" name="Extremophiles">
        <title>Biogeography of thermophiles and predominance of Thermus scotoductus in domestic water heaters.</title>
        <authorList>
            <person name="Wilpiszeski R.L."/>
            <person name="Zhang Z."/>
            <person name="House C.H."/>
        </authorList>
    </citation>
    <scope>NUCLEOTIDE SEQUENCE [LARGE SCALE GENOMIC DNA]</scope>
    <source>
        <strain evidence="10 11">38_S38</strain>
    </source>
</reference>
<dbReference type="PANTHER" id="PTHR30093:SF44">
    <property type="entry name" value="TYPE II SECRETION SYSTEM CORE PROTEIN G"/>
    <property type="match status" value="1"/>
</dbReference>
<proteinExistence type="predicted"/>
<keyword evidence="7 9" id="KW-0472">Membrane</keyword>
<dbReference type="GO" id="GO:0042597">
    <property type="term" value="C:periplasmic space"/>
    <property type="evidence" value="ECO:0007669"/>
    <property type="project" value="UniProtKB-SubCell"/>
</dbReference>
<keyword evidence="4 9" id="KW-0812">Transmembrane</keyword>
<dbReference type="RefSeq" id="WP_126187655.1">
    <property type="nucleotide sequence ID" value="NZ_PELM01000321.1"/>
</dbReference>
<evidence type="ECO:0000256" key="1">
    <source>
        <dbReference type="ARBA" id="ARBA00004203"/>
    </source>
</evidence>
<evidence type="ECO:0000256" key="6">
    <source>
        <dbReference type="ARBA" id="ARBA00022989"/>
    </source>
</evidence>
<evidence type="ECO:0000256" key="2">
    <source>
        <dbReference type="ARBA" id="ARBA00004418"/>
    </source>
</evidence>
<keyword evidence="6 9" id="KW-1133">Transmembrane helix</keyword>
<gene>
    <name evidence="10" type="ORF">CSW50_09055</name>
</gene>
<accession>A0A430R318</accession>
<name>A0A430R318_THESC</name>
<evidence type="ECO:0000256" key="9">
    <source>
        <dbReference type="SAM" id="Phobius"/>
    </source>
</evidence>